<evidence type="ECO:0000313" key="10">
    <source>
        <dbReference type="EMBL" id="MDR7073800.1"/>
    </source>
</evidence>
<keyword evidence="11" id="KW-1185">Reference proteome</keyword>
<keyword evidence="6 8" id="KW-0368">Histidine biosynthesis</keyword>
<dbReference type="EMBL" id="JAVDWA010000004">
    <property type="protein sequence ID" value="MDR7073800.1"/>
    <property type="molecule type" value="Genomic_DNA"/>
</dbReference>
<dbReference type="PANTHER" id="PTHR21039">
    <property type="entry name" value="HISTIDINOL PHOSPHATASE-RELATED"/>
    <property type="match status" value="1"/>
</dbReference>
<dbReference type="NCBIfam" id="TIGR01856">
    <property type="entry name" value="hisJ_fam"/>
    <property type="match status" value="1"/>
</dbReference>
<dbReference type="RefSeq" id="WP_310259655.1">
    <property type="nucleotide sequence ID" value="NZ_JAVDWA010000004.1"/>
</dbReference>
<sequence length="277" mass="31606">MYYDGHVHTPFCPHGSPDTFETYIERAISLGLKGITFTEHAPLPKTFHDPAPDKDSAMAYQDLNAYFQKLHEMKNKYKERIEIRSGLEIDFIEGYEEDTHQLLREVWPELDDAILSVHFLKIDETFYCMDFDEIVFGGMVERSGSLAAVYQNYLAAVKKSVDHSFNQFQPLRVGHITLAKKFQKLFPVDFDYSKEILQILEAVSNRGMSLDYNGAGLVKPFCQEAYPPLWVINEAQKRKIPLIYGSDAHTVKGLGQGFDTINASAKLTTPLLLNRTK</sequence>
<evidence type="ECO:0000259" key="9">
    <source>
        <dbReference type="Pfam" id="PF02811"/>
    </source>
</evidence>
<dbReference type="Proteomes" id="UP001258181">
    <property type="component" value="Unassembled WGS sequence"/>
</dbReference>
<dbReference type="InterPro" id="IPR010140">
    <property type="entry name" value="Histidinol_P_phosphatase_HisJ"/>
</dbReference>
<dbReference type="PANTHER" id="PTHR21039:SF0">
    <property type="entry name" value="HISTIDINOL-PHOSPHATASE"/>
    <property type="match status" value="1"/>
</dbReference>
<evidence type="ECO:0000256" key="2">
    <source>
        <dbReference type="ARBA" id="ARBA00009152"/>
    </source>
</evidence>
<comment type="pathway">
    <text evidence="1 8">Amino-acid biosynthesis; L-histidine biosynthesis; L-histidine from 5-phospho-alpha-D-ribose 1-diphosphate: step 8/9.</text>
</comment>
<dbReference type="Pfam" id="PF02811">
    <property type="entry name" value="PHP"/>
    <property type="match status" value="1"/>
</dbReference>
<evidence type="ECO:0000256" key="5">
    <source>
        <dbReference type="ARBA" id="ARBA00022801"/>
    </source>
</evidence>
<dbReference type="CDD" id="cd12110">
    <property type="entry name" value="PHP_HisPPase_Hisj_like"/>
    <property type="match status" value="1"/>
</dbReference>
<dbReference type="SUPFAM" id="SSF89550">
    <property type="entry name" value="PHP domain-like"/>
    <property type="match status" value="1"/>
</dbReference>
<evidence type="ECO:0000256" key="3">
    <source>
        <dbReference type="ARBA" id="ARBA00013085"/>
    </source>
</evidence>
<accession>A0ABU1U2W8</accession>
<dbReference type="NCBIfam" id="NF005996">
    <property type="entry name" value="PRK08123.1"/>
    <property type="match status" value="1"/>
</dbReference>
<dbReference type="GO" id="GO:0004401">
    <property type="term" value="F:histidinol-phosphatase activity"/>
    <property type="evidence" value="ECO:0007669"/>
    <property type="project" value="UniProtKB-EC"/>
</dbReference>
<comment type="catalytic activity">
    <reaction evidence="7 8">
        <text>L-histidinol phosphate + H2O = L-histidinol + phosphate</text>
        <dbReference type="Rhea" id="RHEA:14465"/>
        <dbReference type="ChEBI" id="CHEBI:15377"/>
        <dbReference type="ChEBI" id="CHEBI:43474"/>
        <dbReference type="ChEBI" id="CHEBI:57699"/>
        <dbReference type="ChEBI" id="CHEBI:57980"/>
        <dbReference type="EC" id="3.1.3.15"/>
    </reaction>
</comment>
<evidence type="ECO:0000256" key="6">
    <source>
        <dbReference type="ARBA" id="ARBA00023102"/>
    </source>
</evidence>
<organism evidence="10 11">
    <name type="scientific">Fictibacillus barbaricus</name>
    <dbReference type="NCBI Taxonomy" id="182136"/>
    <lineage>
        <taxon>Bacteria</taxon>
        <taxon>Bacillati</taxon>
        <taxon>Bacillota</taxon>
        <taxon>Bacilli</taxon>
        <taxon>Bacillales</taxon>
        <taxon>Fictibacillaceae</taxon>
        <taxon>Fictibacillus</taxon>
    </lineage>
</organism>
<dbReference type="EC" id="3.1.3.15" evidence="3 8"/>
<evidence type="ECO:0000313" key="11">
    <source>
        <dbReference type="Proteomes" id="UP001258181"/>
    </source>
</evidence>
<protein>
    <recommendedName>
        <fullName evidence="3 8">Histidinol-phosphatase</fullName>
        <shortName evidence="8">HolPase</shortName>
        <ecNumber evidence="3 8">3.1.3.15</ecNumber>
    </recommendedName>
</protein>
<gene>
    <name evidence="10" type="ORF">J2X07_002787</name>
</gene>
<comment type="similarity">
    <text evidence="2 8">Belongs to the PHP hydrolase family. HisK subfamily.</text>
</comment>
<name>A0ABU1U2W8_9BACL</name>
<evidence type="ECO:0000256" key="4">
    <source>
        <dbReference type="ARBA" id="ARBA00022605"/>
    </source>
</evidence>
<dbReference type="Gene3D" id="3.20.20.140">
    <property type="entry name" value="Metal-dependent hydrolases"/>
    <property type="match status" value="1"/>
</dbReference>
<comment type="caution">
    <text evidence="10">The sequence shown here is derived from an EMBL/GenBank/DDBJ whole genome shotgun (WGS) entry which is preliminary data.</text>
</comment>
<evidence type="ECO:0000256" key="7">
    <source>
        <dbReference type="ARBA" id="ARBA00049158"/>
    </source>
</evidence>
<dbReference type="InterPro" id="IPR016195">
    <property type="entry name" value="Pol/histidinol_Pase-like"/>
</dbReference>
<dbReference type="InterPro" id="IPR004013">
    <property type="entry name" value="PHP_dom"/>
</dbReference>
<evidence type="ECO:0000256" key="8">
    <source>
        <dbReference type="RuleBase" id="RU366003"/>
    </source>
</evidence>
<reference evidence="10 11" key="1">
    <citation type="submission" date="2023-07" db="EMBL/GenBank/DDBJ databases">
        <title>Sorghum-associated microbial communities from plants grown in Nebraska, USA.</title>
        <authorList>
            <person name="Schachtman D."/>
        </authorList>
    </citation>
    <scope>NUCLEOTIDE SEQUENCE [LARGE SCALE GENOMIC DNA]</scope>
    <source>
        <strain evidence="10 11">BE211</strain>
    </source>
</reference>
<evidence type="ECO:0000256" key="1">
    <source>
        <dbReference type="ARBA" id="ARBA00004970"/>
    </source>
</evidence>
<keyword evidence="5 8" id="KW-0378">Hydrolase</keyword>
<proteinExistence type="inferred from homology"/>
<feature type="domain" description="PHP" evidence="9">
    <location>
        <begin position="4"/>
        <end position="213"/>
    </location>
</feature>
<keyword evidence="4 8" id="KW-0028">Amino-acid biosynthesis</keyword>